<keyword evidence="1" id="KW-0472">Membrane</keyword>
<proteinExistence type="predicted"/>
<reference evidence="2" key="1">
    <citation type="journal article" date="2020" name="Nature">
        <title>Giant virus diversity and host interactions through global metagenomics.</title>
        <authorList>
            <person name="Schulz F."/>
            <person name="Roux S."/>
            <person name="Paez-Espino D."/>
            <person name="Jungbluth S."/>
            <person name="Walsh D.A."/>
            <person name="Denef V.J."/>
            <person name="McMahon K.D."/>
            <person name="Konstantinidis K.T."/>
            <person name="Eloe-Fadrosh E.A."/>
            <person name="Kyrpides N.C."/>
            <person name="Woyke T."/>
        </authorList>
    </citation>
    <scope>NUCLEOTIDE SEQUENCE</scope>
    <source>
        <strain evidence="2">GVMAG-M-3300001351-8</strain>
    </source>
</reference>
<keyword evidence="1" id="KW-0812">Transmembrane</keyword>
<dbReference type="EMBL" id="MN738864">
    <property type="protein sequence ID" value="QHT28761.1"/>
    <property type="molecule type" value="Genomic_DNA"/>
</dbReference>
<name>A0A6C0EJB6_9ZZZZ</name>
<keyword evidence="1" id="KW-1133">Transmembrane helix</keyword>
<evidence type="ECO:0000313" key="2">
    <source>
        <dbReference type="EMBL" id="QHT28761.1"/>
    </source>
</evidence>
<feature type="transmembrane region" description="Helical" evidence="1">
    <location>
        <begin position="6"/>
        <end position="23"/>
    </location>
</feature>
<accession>A0A6C0EJB6</accession>
<organism evidence="2">
    <name type="scientific">viral metagenome</name>
    <dbReference type="NCBI Taxonomy" id="1070528"/>
    <lineage>
        <taxon>unclassified sequences</taxon>
        <taxon>metagenomes</taxon>
        <taxon>organismal metagenomes</taxon>
    </lineage>
</organism>
<sequence>MKLYNSIFYSILLIISIVFILHYREFYKVNNTYEILNINNKLTNYNKYIREKLPIIFTKNIDIDDIISPITIKKYTIKNLDYNNYLCHTNDLLFIVVNDAIIINISTPIESSKFKQVSSKGTEKGKEGAITSLKNINNTYDYKYIQLKLNKNNILSIPRYWVFKILTLNPNIDIYSYDTLFTRIFNLV</sequence>
<evidence type="ECO:0000256" key="1">
    <source>
        <dbReference type="SAM" id="Phobius"/>
    </source>
</evidence>
<protein>
    <submittedName>
        <fullName evidence="2">Uncharacterized protein</fullName>
    </submittedName>
</protein>
<dbReference type="AlphaFoldDB" id="A0A6C0EJB6"/>